<evidence type="ECO:0000256" key="1">
    <source>
        <dbReference type="SAM" id="MobiDB-lite"/>
    </source>
</evidence>
<gene>
    <name evidence="3" type="ORF">OHC33_000109</name>
</gene>
<evidence type="ECO:0000313" key="4">
    <source>
        <dbReference type="Proteomes" id="UP001316803"/>
    </source>
</evidence>
<dbReference type="EMBL" id="JAKLMC020000001">
    <property type="protein sequence ID" value="KAK5958267.1"/>
    <property type="molecule type" value="Genomic_DNA"/>
</dbReference>
<dbReference type="InterPro" id="IPR002575">
    <property type="entry name" value="Aminoglycoside_PTrfase"/>
</dbReference>
<evidence type="ECO:0000313" key="3">
    <source>
        <dbReference type="EMBL" id="KAK5958267.1"/>
    </source>
</evidence>
<keyword evidence="4" id="KW-1185">Reference proteome</keyword>
<dbReference type="Gene3D" id="3.90.1200.10">
    <property type="match status" value="1"/>
</dbReference>
<proteinExistence type="predicted"/>
<dbReference type="PANTHER" id="PTHR21310:SF56">
    <property type="entry name" value="AMINOGLYCOSIDE PHOSPHOTRANSFERASE DOMAIN-CONTAINING PROTEIN"/>
    <property type="match status" value="1"/>
</dbReference>
<reference evidence="3 4" key="1">
    <citation type="submission" date="2022-12" db="EMBL/GenBank/DDBJ databases">
        <title>Genomic features and morphological characterization of a novel Knufia sp. strain isolated from spacecraft assembly facility.</title>
        <authorList>
            <person name="Teixeira M."/>
            <person name="Chander A.M."/>
            <person name="Stajich J.E."/>
            <person name="Venkateswaran K."/>
        </authorList>
    </citation>
    <scope>NUCLEOTIDE SEQUENCE [LARGE SCALE GENOMIC DNA]</scope>
    <source>
        <strain evidence="3 4">FJI-L2-BK-P2</strain>
    </source>
</reference>
<dbReference type="AlphaFoldDB" id="A0AAN8ISJ7"/>
<feature type="domain" description="Aminoglycoside phosphotransferase" evidence="2">
    <location>
        <begin position="93"/>
        <end position="316"/>
    </location>
</feature>
<feature type="compositionally biased region" description="Low complexity" evidence="1">
    <location>
        <begin position="14"/>
        <end position="37"/>
    </location>
</feature>
<name>A0AAN8ISJ7_9EURO</name>
<dbReference type="InterPro" id="IPR011009">
    <property type="entry name" value="Kinase-like_dom_sf"/>
</dbReference>
<accession>A0AAN8ISJ7</accession>
<feature type="region of interest" description="Disordered" evidence="1">
    <location>
        <begin position="1"/>
        <end position="43"/>
    </location>
</feature>
<comment type="caution">
    <text evidence="3">The sequence shown here is derived from an EMBL/GenBank/DDBJ whole genome shotgun (WGS) entry which is preliminary data.</text>
</comment>
<dbReference type="SUPFAM" id="SSF56112">
    <property type="entry name" value="Protein kinase-like (PK-like)"/>
    <property type="match status" value="1"/>
</dbReference>
<protein>
    <recommendedName>
        <fullName evidence="2">Aminoglycoside phosphotransferase domain-containing protein</fullName>
    </recommendedName>
</protein>
<dbReference type="Pfam" id="PF01636">
    <property type="entry name" value="APH"/>
    <property type="match status" value="1"/>
</dbReference>
<dbReference type="Proteomes" id="UP001316803">
    <property type="component" value="Unassembled WGS sequence"/>
</dbReference>
<dbReference type="InterPro" id="IPR051678">
    <property type="entry name" value="AGP_Transferase"/>
</dbReference>
<evidence type="ECO:0000259" key="2">
    <source>
        <dbReference type="Pfam" id="PF01636"/>
    </source>
</evidence>
<sequence>MADSEELVKDLAALSTSRSRSLSSSSTGSDGVSETSTLTYTQEPYETYQQRVRELVQSKWPDIPSDQIVIERMHGGWFNRVTGFSIRSNASGKPREYVLRNIRQGYDRSLISDLAPLQFLYKYSDLPVPKLVSFDGTEDNPIGRPYIIQERAPGSPILAEYPGMSHECRLNAARQLGHFIKTLTSTKGGQMGKLVPVDADSAGPWTFTIESLEDAGPAVTQAYSHDFAEGDMYHTLQCIFQYRLEDAAKHNEIYSFEYNSWFLAMTNELGVLGYLTDVPITLCHLDFEPPNIIADPTNEQNPISAILDWDSAIFAPTIMSCTPPMWLWAWKDNEDEDEREANDTPSTTENQEIKKAFEQAAGPLYQRFAYHAAYRLARHLIKFALYGM</sequence>
<organism evidence="3 4">
    <name type="scientific">Knufia fluminis</name>
    <dbReference type="NCBI Taxonomy" id="191047"/>
    <lineage>
        <taxon>Eukaryota</taxon>
        <taxon>Fungi</taxon>
        <taxon>Dikarya</taxon>
        <taxon>Ascomycota</taxon>
        <taxon>Pezizomycotina</taxon>
        <taxon>Eurotiomycetes</taxon>
        <taxon>Chaetothyriomycetidae</taxon>
        <taxon>Chaetothyriales</taxon>
        <taxon>Trichomeriaceae</taxon>
        <taxon>Knufia</taxon>
    </lineage>
</organism>
<dbReference type="PANTHER" id="PTHR21310">
    <property type="entry name" value="AMINOGLYCOSIDE PHOSPHOTRANSFERASE-RELATED-RELATED"/>
    <property type="match status" value="1"/>
</dbReference>